<dbReference type="Proteomes" id="UP000567179">
    <property type="component" value="Unassembled WGS sequence"/>
</dbReference>
<dbReference type="OrthoDB" id="3068749at2759"/>
<sequence length="530" mass="59369">MHDSQGSPPYIDGQRVMFLDLPPELILSICRAFVAWRMIFELEKVCKVLNEMLSDRSLWSYLVSTCLSPSSCGPKIYFLERPIITYTSSQLRELFVRWKKVEQGWRRANQQTFNTRTFSLHSNLNYPTSVLVPGGRWILSFTEDNSASYFDLDSQVLDPTPLIPPQCLGPGPGPGWRMNVSKPDIDSTSPGSGTSFRLAVTYCARNSYHRGPSTIQVWNILSVYNVDTRATTLVADKIAQFQLNLDCGLLEVSALEGDIVLLWVPYLYFDLDPFASTYLLVNWRKASRNAQVPSCRLLRMRTKGWGVVILDDAVLLQSACYGALTWTNYEAIPQLSISEVERYRRPSAISNIHYGQDTSIKIPEHPSDLIHISPTFYGYDVTAGTIKGVFLADKLGRIFVVVHFRKVSLTPGSPLIICLPVGTCRMGTTEYGAVGHTVGVFVNNTITQSLKVAVYSHILHDIGERLSKEQDGLHTLPNAKVFTDPRPLTMLGIDTPLTPNAIVWGFNEGTGRILIYNHFQSTCTILDMIV</sequence>
<keyword evidence="3" id="KW-1185">Reference proteome</keyword>
<dbReference type="InterPro" id="IPR001810">
    <property type="entry name" value="F-box_dom"/>
</dbReference>
<dbReference type="AlphaFoldDB" id="A0A8H5BGV4"/>
<feature type="domain" description="F-box" evidence="1">
    <location>
        <begin position="15"/>
        <end position="62"/>
    </location>
</feature>
<organism evidence="2 3">
    <name type="scientific">Psilocybe cf. subviscida</name>
    <dbReference type="NCBI Taxonomy" id="2480587"/>
    <lineage>
        <taxon>Eukaryota</taxon>
        <taxon>Fungi</taxon>
        <taxon>Dikarya</taxon>
        <taxon>Basidiomycota</taxon>
        <taxon>Agaricomycotina</taxon>
        <taxon>Agaricomycetes</taxon>
        <taxon>Agaricomycetidae</taxon>
        <taxon>Agaricales</taxon>
        <taxon>Agaricineae</taxon>
        <taxon>Strophariaceae</taxon>
        <taxon>Psilocybe</taxon>
    </lineage>
</organism>
<dbReference type="EMBL" id="JAACJJ010000028">
    <property type="protein sequence ID" value="KAF5322929.1"/>
    <property type="molecule type" value="Genomic_DNA"/>
</dbReference>
<accession>A0A8H5BGV4</accession>
<gene>
    <name evidence="2" type="ORF">D9619_002261</name>
</gene>
<dbReference type="PROSITE" id="PS50181">
    <property type="entry name" value="FBOX"/>
    <property type="match status" value="1"/>
</dbReference>
<comment type="caution">
    <text evidence="2">The sequence shown here is derived from an EMBL/GenBank/DDBJ whole genome shotgun (WGS) entry which is preliminary data.</text>
</comment>
<evidence type="ECO:0000313" key="3">
    <source>
        <dbReference type="Proteomes" id="UP000567179"/>
    </source>
</evidence>
<proteinExistence type="predicted"/>
<name>A0A8H5BGV4_9AGAR</name>
<evidence type="ECO:0000259" key="1">
    <source>
        <dbReference type="PROSITE" id="PS50181"/>
    </source>
</evidence>
<reference evidence="2 3" key="1">
    <citation type="journal article" date="2020" name="ISME J.">
        <title>Uncovering the hidden diversity of litter-decomposition mechanisms in mushroom-forming fungi.</title>
        <authorList>
            <person name="Floudas D."/>
            <person name="Bentzer J."/>
            <person name="Ahren D."/>
            <person name="Johansson T."/>
            <person name="Persson P."/>
            <person name="Tunlid A."/>
        </authorList>
    </citation>
    <scope>NUCLEOTIDE SEQUENCE [LARGE SCALE GENOMIC DNA]</scope>
    <source>
        <strain evidence="2 3">CBS 101986</strain>
    </source>
</reference>
<protein>
    <recommendedName>
        <fullName evidence="1">F-box domain-containing protein</fullName>
    </recommendedName>
</protein>
<evidence type="ECO:0000313" key="2">
    <source>
        <dbReference type="EMBL" id="KAF5322929.1"/>
    </source>
</evidence>